<dbReference type="SUPFAM" id="SSF56529">
    <property type="entry name" value="FAH"/>
    <property type="match status" value="1"/>
</dbReference>
<evidence type="ECO:0000313" key="4">
    <source>
        <dbReference type="EMBL" id="KAJ4361121.1"/>
    </source>
</evidence>
<dbReference type="OrthoDB" id="411064at2759"/>
<accession>A0A9W8XXQ1</accession>
<dbReference type="Pfam" id="PF01557">
    <property type="entry name" value="FAA_hydrolase"/>
    <property type="match status" value="1"/>
</dbReference>
<feature type="domain" description="Fumarylacetoacetase-like C-terminal" evidence="3">
    <location>
        <begin position="8"/>
        <end position="108"/>
    </location>
</feature>
<reference evidence="4" key="1">
    <citation type="submission" date="2022-10" db="EMBL/GenBank/DDBJ databases">
        <title>Tapping the CABI collections for fungal endophytes: first genome assemblies for Collariella, Neodidymelliopsis, Ascochyta clinopodiicola, Didymella pomorum, Didymosphaeria variabile, Neocosmospora piperis and Neocucurbitaria cava.</title>
        <authorList>
            <person name="Hill R."/>
        </authorList>
    </citation>
    <scope>NUCLEOTIDE SEQUENCE</scope>
    <source>
        <strain evidence="4">IMI 356815</strain>
    </source>
</reference>
<dbReference type="EMBL" id="JAPEUX010000001">
    <property type="protein sequence ID" value="KAJ4361121.1"/>
    <property type="molecule type" value="Genomic_DNA"/>
</dbReference>
<protein>
    <recommendedName>
        <fullName evidence="3">Fumarylacetoacetase-like C-terminal domain-containing protein</fullName>
    </recommendedName>
</protein>
<dbReference type="Gene3D" id="3.90.850.10">
    <property type="entry name" value="Fumarylacetoacetase-like, C-terminal domain"/>
    <property type="match status" value="1"/>
</dbReference>
<dbReference type="InterPro" id="IPR011234">
    <property type="entry name" value="Fumarylacetoacetase-like_C"/>
</dbReference>
<comment type="similarity">
    <text evidence="1">Belongs to the FAH family.</text>
</comment>
<evidence type="ECO:0000256" key="2">
    <source>
        <dbReference type="ARBA" id="ARBA00022723"/>
    </source>
</evidence>
<sequence>MHTDVPIIRCMGLNYKDHAREANMDIPKDPVLFIKPRTAINGPWPAKINVPKFVQDGSSDYEAELTFIISKDGRDIKKEDALDYVLGYTCGNDVSARIQQFKNSQVSESKPQYMLRKADQDHSGAFQKVTSLNGLVQVCDTNRSI</sequence>
<dbReference type="InterPro" id="IPR036663">
    <property type="entry name" value="Fumarylacetoacetase_C_sf"/>
</dbReference>
<proteinExistence type="inferred from homology"/>
<dbReference type="PANTHER" id="PTHR11820:SF112">
    <property type="entry name" value="FUMARYLACETOACETATE HYDROLASE FAMILY PROTEIN (AFU_ORTHOLOGUE AFUA_1G02370)-RELATED"/>
    <property type="match status" value="1"/>
</dbReference>
<evidence type="ECO:0000256" key="1">
    <source>
        <dbReference type="ARBA" id="ARBA00010211"/>
    </source>
</evidence>
<dbReference type="GO" id="GO:0046872">
    <property type="term" value="F:metal ion binding"/>
    <property type="evidence" value="ECO:0007669"/>
    <property type="project" value="UniProtKB-KW"/>
</dbReference>
<comment type="caution">
    <text evidence="4">The sequence shown here is derived from an EMBL/GenBank/DDBJ whole genome shotgun (WGS) entry which is preliminary data.</text>
</comment>
<dbReference type="GO" id="GO:0003824">
    <property type="term" value="F:catalytic activity"/>
    <property type="evidence" value="ECO:0007669"/>
    <property type="project" value="InterPro"/>
</dbReference>
<evidence type="ECO:0000259" key="3">
    <source>
        <dbReference type="Pfam" id="PF01557"/>
    </source>
</evidence>
<dbReference type="PANTHER" id="PTHR11820">
    <property type="entry name" value="ACYLPYRUVASE"/>
    <property type="match status" value="1"/>
</dbReference>
<gene>
    <name evidence="4" type="ORF">N0V89_001690</name>
</gene>
<keyword evidence="2" id="KW-0479">Metal-binding</keyword>
<dbReference type="Proteomes" id="UP001140513">
    <property type="component" value="Unassembled WGS sequence"/>
</dbReference>
<name>A0A9W8XXQ1_9PLEO</name>
<keyword evidence="5" id="KW-1185">Reference proteome</keyword>
<evidence type="ECO:0000313" key="5">
    <source>
        <dbReference type="Proteomes" id="UP001140513"/>
    </source>
</evidence>
<dbReference type="AlphaFoldDB" id="A0A9W8XXQ1"/>
<dbReference type="GeneID" id="80905220"/>
<dbReference type="RefSeq" id="XP_056077323.1">
    <property type="nucleotide sequence ID" value="XM_056210501.1"/>
</dbReference>
<organism evidence="4 5">
    <name type="scientific">Didymosphaeria variabile</name>
    <dbReference type="NCBI Taxonomy" id="1932322"/>
    <lineage>
        <taxon>Eukaryota</taxon>
        <taxon>Fungi</taxon>
        <taxon>Dikarya</taxon>
        <taxon>Ascomycota</taxon>
        <taxon>Pezizomycotina</taxon>
        <taxon>Dothideomycetes</taxon>
        <taxon>Pleosporomycetidae</taxon>
        <taxon>Pleosporales</taxon>
        <taxon>Massarineae</taxon>
        <taxon>Didymosphaeriaceae</taxon>
        <taxon>Didymosphaeria</taxon>
    </lineage>
</organism>